<dbReference type="Pfam" id="PF10099">
    <property type="entry name" value="RskA_C"/>
    <property type="match status" value="1"/>
</dbReference>
<dbReference type="Proteomes" id="UP000440716">
    <property type="component" value="Unassembled WGS sequence"/>
</dbReference>
<organism evidence="5 7">
    <name type="scientific">Agrobacterium vitis</name>
    <name type="common">Rhizobium vitis</name>
    <dbReference type="NCBI Taxonomy" id="373"/>
    <lineage>
        <taxon>Bacteria</taxon>
        <taxon>Pseudomonadati</taxon>
        <taxon>Pseudomonadota</taxon>
        <taxon>Alphaproteobacteria</taxon>
        <taxon>Hyphomicrobiales</taxon>
        <taxon>Rhizobiaceae</taxon>
        <taxon>Rhizobium/Agrobacterium group</taxon>
        <taxon>Agrobacterium</taxon>
    </lineage>
</organism>
<accession>A0A1S2E371</accession>
<evidence type="ECO:0000313" key="3">
    <source>
        <dbReference type="EMBL" id="MUP05456.1"/>
    </source>
</evidence>
<keyword evidence="1" id="KW-0812">Transmembrane</keyword>
<evidence type="ECO:0000313" key="4">
    <source>
        <dbReference type="EMBL" id="MUZ75742.1"/>
    </source>
</evidence>
<dbReference type="OrthoDB" id="9816387at2"/>
<name>A0A1S2E371_AGRVI</name>
<dbReference type="GO" id="GO:0005886">
    <property type="term" value="C:plasma membrane"/>
    <property type="evidence" value="ECO:0007669"/>
    <property type="project" value="InterPro"/>
</dbReference>
<gene>
    <name evidence="3" type="ORF">BBI04_011565</name>
    <name evidence="5" type="ORF">GOZ88_11330</name>
    <name evidence="4" type="ORF">GOZ90_24030</name>
</gene>
<dbReference type="Proteomes" id="UP000477951">
    <property type="component" value="Unassembled WGS sequence"/>
</dbReference>
<feature type="transmembrane region" description="Helical" evidence="1">
    <location>
        <begin position="98"/>
        <end position="118"/>
    </location>
</feature>
<dbReference type="GO" id="GO:0006417">
    <property type="term" value="P:regulation of translation"/>
    <property type="evidence" value="ECO:0007669"/>
    <property type="project" value="TreeGrafter"/>
</dbReference>
<reference evidence="7 8" key="2">
    <citation type="submission" date="2019-12" db="EMBL/GenBank/DDBJ databases">
        <title>Whole-genome sequencing of Allorhizobium vitis.</title>
        <authorList>
            <person name="Gan H.M."/>
            <person name="Szegedi E."/>
            <person name="Burr T."/>
            <person name="Savka M.A."/>
        </authorList>
    </citation>
    <scope>NUCLEOTIDE SEQUENCE [LARGE SCALE GENOMIC DNA]</scope>
    <source>
        <strain evidence="5 7">CG415</strain>
        <strain evidence="4 8">CG516</strain>
    </source>
</reference>
<dbReference type="EMBL" id="WPHU01000004">
    <property type="protein sequence ID" value="MVA56702.1"/>
    <property type="molecule type" value="Genomic_DNA"/>
</dbReference>
<evidence type="ECO:0000313" key="5">
    <source>
        <dbReference type="EMBL" id="MVA56702.1"/>
    </source>
</evidence>
<comment type="caution">
    <text evidence="5">The sequence shown here is derived from an EMBL/GenBank/DDBJ whole genome shotgun (WGS) entry which is preliminary data.</text>
</comment>
<reference evidence="3 6" key="1">
    <citation type="submission" date="2019-11" db="EMBL/GenBank/DDBJ databases">
        <title>Whole-genome sequencing of Allorhizobium vitis.</title>
        <authorList>
            <person name="Gan H.M."/>
            <person name="Savka M.A."/>
        </authorList>
    </citation>
    <scope>NUCLEOTIDE SEQUENCE [LARGE SCALE GENOMIC DNA]</scope>
    <source>
        <strain evidence="3 6">AB4</strain>
    </source>
</reference>
<dbReference type="PANTHER" id="PTHR37461">
    <property type="entry name" value="ANTI-SIGMA-K FACTOR RSKA"/>
    <property type="match status" value="1"/>
</dbReference>
<dbReference type="Proteomes" id="UP000175993">
    <property type="component" value="Unassembled WGS sequence"/>
</dbReference>
<protein>
    <submittedName>
        <fullName evidence="5">Anti-sigma factor</fullName>
    </submittedName>
</protein>
<evidence type="ECO:0000313" key="7">
    <source>
        <dbReference type="Proteomes" id="UP000440716"/>
    </source>
</evidence>
<evidence type="ECO:0000259" key="2">
    <source>
        <dbReference type="Pfam" id="PF10099"/>
    </source>
</evidence>
<keyword evidence="1" id="KW-0472">Membrane</keyword>
<proteinExistence type="predicted"/>
<feature type="domain" description="Anti-sigma K factor RskA C-terminal" evidence="2">
    <location>
        <begin position="103"/>
        <end position="224"/>
    </location>
</feature>
<dbReference type="InterPro" id="IPR051474">
    <property type="entry name" value="Anti-sigma-K/W_factor"/>
</dbReference>
<keyword evidence="1" id="KW-1133">Transmembrane helix</keyword>
<evidence type="ECO:0000313" key="6">
    <source>
        <dbReference type="Proteomes" id="UP000175993"/>
    </source>
</evidence>
<dbReference type="InterPro" id="IPR018764">
    <property type="entry name" value="RskA_C"/>
</dbReference>
<dbReference type="PANTHER" id="PTHR37461:SF1">
    <property type="entry name" value="ANTI-SIGMA-K FACTOR RSKA"/>
    <property type="match status" value="1"/>
</dbReference>
<sequence>MSYDRKDMAHLADEYVLGLLEPTQAEEIEDAMEGDPELKAAIAASRDRFLPLDTSMAPQPVSEDLWNRIEASLPGQDNRRAKSNTHIANDNGSRRWKLATLTSLAASLLLTVGLVYSLTRTMEPLVVAVLVNEAGEVQAVVEDFGNDEASVRLLTDFVVPRDKTIQVWTLPSRDVGPVPLGLLEGVRSARLHGPTLPKPRNDQLYELTLEQAGGSPTGRPTGPILAKGFARIPR</sequence>
<dbReference type="RefSeq" id="WP_070166002.1">
    <property type="nucleotide sequence ID" value="NZ_CP118261.1"/>
</dbReference>
<dbReference type="GO" id="GO:0016989">
    <property type="term" value="F:sigma factor antagonist activity"/>
    <property type="evidence" value="ECO:0007669"/>
    <property type="project" value="TreeGrafter"/>
</dbReference>
<evidence type="ECO:0000256" key="1">
    <source>
        <dbReference type="SAM" id="Phobius"/>
    </source>
</evidence>
<dbReference type="AlphaFoldDB" id="A0A1S2E371"/>
<dbReference type="EMBL" id="WPHR01000036">
    <property type="protein sequence ID" value="MUZ75742.1"/>
    <property type="molecule type" value="Genomic_DNA"/>
</dbReference>
<dbReference type="EMBL" id="MBEV02000005">
    <property type="protein sequence ID" value="MUP05456.1"/>
    <property type="molecule type" value="Genomic_DNA"/>
</dbReference>
<evidence type="ECO:0000313" key="8">
    <source>
        <dbReference type="Proteomes" id="UP000477951"/>
    </source>
</evidence>